<gene>
    <name evidence="2" type="ORF">Nepgr_015977</name>
</gene>
<proteinExistence type="predicted"/>
<keyword evidence="1" id="KW-0472">Membrane</keyword>
<feature type="transmembrane region" description="Helical" evidence="1">
    <location>
        <begin position="57"/>
        <end position="75"/>
    </location>
</feature>
<evidence type="ECO:0000313" key="3">
    <source>
        <dbReference type="Proteomes" id="UP001279734"/>
    </source>
</evidence>
<dbReference type="EMBL" id="BSYO01000013">
    <property type="protein sequence ID" value="GMH14136.1"/>
    <property type="molecule type" value="Genomic_DNA"/>
</dbReference>
<dbReference type="PANTHER" id="PTHR35278:SF4">
    <property type="entry name" value="TRANSMEMBRANE PROTEIN"/>
    <property type="match status" value="1"/>
</dbReference>
<comment type="caution">
    <text evidence="2">The sequence shown here is derived from an EMBL/GenBank/DDBJ whole genome shotgun (WGS) entry which is preliminary data.</text>
</comment>
<evidence type="ECO:0000313" key="2">
    <source>
        <dbReference type="EMBL" id="GMH14136.1"/>
    </source>
</evidence>
<keyword evidence="1" id="KW-0812">Transmembrane</keyword>
<keyword evidence="1" id="KW-1133">Transmembrane helix</keyword>
<sequence>MGGALSNAANSVGSVIGNALAAPFKSVFNRSCEDICSGAWDVACFIEHICITDMVRLLLIFILCYITFVFFYLLFKLGICQCIARSLCKMCWGACEAYCFLLQYITCSCWHKIKNTKRVYRGHRHRYRDVESGYIPTDESSFFDHGTSALVRKRKSLRERRMNRYPRSSHPAQHGLGRSRHYVRSKTRQVSFRHRGRSQRRSNPKLLRIRNLGKHRRKMTSFKRRRLG</sequence>
<dbReference type="AlphaFoldDB" id="A0AAD3SPM0"/>
<protein>
    <submittedName>
        <fullName evidence="2">Uncharacterized protein</fullName>
    </submittedName>
</protein>
<evidence type="ECO:0000256" key="1">
    <source>
        <dbReference type="SAM" id="Phobius"/>
    </source>
</evidence>
<dbReference type="PANTHER" id="PTHR35278">
    <property type="entry name" value="TRANSMEMBRANE PROTEIN-RELATED"/>
    <property type="match status" value="1"/>
</dbReference>
<name>A0AAD3SPM0_NEPGR</name>
<organism evidence="2 3">
    <name type="scientific">Nepenthes gracilis</name>
    <name type="common">Slender pitcher plant</name>
    <dbReference type="NCBI Taxonomy" id="150966"/>
    <lineage>
        <taxon>Eukaryota</taxon>
        <taxon>Viridiplantae</taxon>
        <taxon>Streptophyta</taxon>
        <taxon>Embryophyta</taxon>
        <taxon>Tracheophyta</taxon>
        <taxon>Spermatophyta</taxon>
        <taxon>Magnoliopsida</taxon>
        <taxon>eudicotyledons</taxon>
        <taxon>Gunneridae</taxon>
        <taxon>Pentapetalae</taxon>
        <taxon>Caryophyllales</taxon>
        <taxon>Nepenthaceae</taxon>
        <taxon>Nepenthes</taxon>
    </lineage>
</organism>
<reference evidence="2" key="1">
    <citation type="submission" date="2023-05" db="EMBL/GenBank/DDBJ databases">
        <title>Nepenthes gracilis genome sequencing.</title>
        <authorList>
            <person name="Fukushima K."/>
        </authorList>
    </citation>
    <scope>NUCLEOTIDE SEQUENCE</scope>
    <source>
        <strain evidence="2">SING2019-196</strain>
    </source>
</reference>
<keyword evidence="3" id="KW-1185">Reference proteome</keyword>
<dbReference type="Proteomes" id="UP001279734">
    <property type="component" value="Unassembled WGS sequence"/>
</dbReference>
<accession>A0AAD3SPM0</accession>